<dbReference type="Proteomes" id="UP000319432">
    <property type="component" value="Chromosome"/>
</dbReference>
<organism evidence="2 3">
    <name type="scientific">Brevibacillus laterosporus</name>
    <name type="common">Bacillus laterosporus</name>
    <dbReference type="NCBI Taxonomy" id="1465"/>
    <lineage>
        <taxon>Bacteria</taxon>
        <taxon>Bacillati</taxon>
        <taxon>Bacillota</taxon>
        <taxon>Bacilli</taxon>
        <taxon>Bacillales</taxon>
        <taxon>Paenibacillaceae</taxon>
        <taxon>Brevibacillus</taxon>
    </lineage>
</organism>
<evidence type="ECO:0000313" key="2">
    <source>
        <dbReference type="EMBL" id="QDX92644.1"/>
    </source>
</evidence>
<sequence length="83" mass="9263">MKRFVAMVSTFVLLCGIILPSTAFAKIAESENVESFETDFLSDEPNEEGLYVKGTKVVNSIVLTRTANDEVDTVIKKLKIYMI</sequence>
<name>A0A518V6P5_BRELA</name>
<dbReference type="EMBL" id="CP033464">
    <property type="protein sequence ID" value="QDX92644.1"/>
    <property type="molecule type" value="Genomic_DNA"/>
</dbReference>
<feature type="signal peptide" evidence="1">
    <location>
        <begin position="1"/>
        <end position="25"/>
    </location>
</feature>
<keyword evidence="3" id="KW-1185">Reference proteome</keyword>
<feature type="chain" id="PRO_5022024128" evidence="1">
    <location>
        <begin position="26"/>
        <end position="83"/>
    </location>
</feature>
<evidence type="ECO:0000313" key="3">
    <source>
        <dbReference type="Proteomes" id="UP000319432"/>
    </source>
</evidence>
<accession>A0A518V6P5</accession>
<gene>
    <name evidence="2" type="ORF">EEL30_10095</name>
</gene>
<proteinExistence type="predicted"/>
<evidence type="ECO:0000256" key="1">
    <source>
        <dbReference type="SAM" id="SignalP"/>
    </source>
</evidence>
<protein>
    <submittedName>
        <fullName evidence="2">Uncharacterized protein</fullName>
    </submittedName>
</protein>
<dbReference type="AlphaFoldDB" id="A0A518V6P5"/>
<keyword evidence="1" id="KW-0732">Signal</keyword>
<reference evidence="2 3" key="1">
    <citation type="submission" date="2018-11" db="EMBL/GenBank/DDBJ databases">
        <title>Phylogenetic determinants of toxin gene distribution in genomes of Brevibacillus laterosporus.</title>
        <authorList>
            <person name="Glare T.R."/>
            <person name="Durrant A."/>
            <person name="Berry C."/>
            <person name="Palma L."/>
            <person name="Ormskirk M."/>
            <person name="Cox M.O."/>
        </authorList>
    </citation>
    <scope>NUCLEOTIDE SEQUENCE [LARGE SCALE GENOMIC DNA]</scope>
    <source>
        <strain evidence="2 3">1821L</strain>
    </source>
</reference>